<evidence type="ECO:0000256" key="3">
    <source>
        <dbReference type="PIRSR" id="PIRSR600407-1"/>
    </source>
</evidence>
<keyword evidence="2" id="KW-0378">Hydrolase</keyword>
<feature type="binding site" evidence="4">
    <location>
        <begin position="237"/>
        <end position="241"/>
    </location>
    <ligand>
        <name>ATP</name>
        <dbReference type="ChEBI" id="CHEBI:30616"/>
    </ligand>
</feature>
<evidence type="ECO:0000313" key="7">
    <source>
        <dbReference type="Proteomes" id="UP001472866"/>
    </source>
</evidence>
<name>A0AAX4P6X2_9CHLO</name>
<dbReference type="Pfam" id="PF01150">
    <property type="entry name" value="GDA1_CD39"/>
    <property type="match status" value="1"/>
</dbReference>
<proteinExistence type="inferred from homology"/>
<dbReference type="GO" id="GO:0017110">
    <property type="term" value="F:nucleoside diphosphate phosphatase activity"/>
    <property type="evidence" value="ECO:0007669"/>
    <property type="project" value="TreeGrafter"/>
</dbReference>
<sequence>MRKLISSRASERFRRPKRGGENLISWLALVATVVFLLGLVVRDGYGSAAGGGVPDRTGFSASAAPDHILVIDCGSTGTRLNIIRRGEDGVTLQAVSWEEYRVPFPGYTPKKHGYNRLETTPGIHNQAGAGDEGVRSALDPLLLWAKEALAGHGDPAHTPILLFATAGARKLGEADRNELMASVRRVLSSSGFRFRPEWAKIVAGEDEGIFSWVSSNYKLGKFAAGDGGVVNMLELGGSSLQASYVVNGSDAGAREVEVLGRKHGLKVQSFNGYGMNDAFNATLYHLLGDTAGGLEGVEDRRVVAHPCLQRGYAFEPKEIGVRFEGAFDSEACSLAVLGAFSASELSEKGVARHHAGVGGTGGGYIALAGFYLVYSFFGLDLGLPLSEAARRTGEVCSGAFDETLTTEEREDRNAGLYCFRSVYSRVILNEWLGLGDDQVAVYGSSEWALGAALLTQWEEDEAGGGRREAAAAAGMAPLGAGALVLVGLGVWGWRRRRRDDPKRWDLPIFSRDKHP</sequence>
<reference evidence="6 7" key="1">
    <citation type="submission" date="2024-03" db="EMBL/GenBank/DDBJ databases">
        <title>Complete genome sequence of the green alga Chloropicon roscoffensis RCC1871.</title>
        <authorList>
            <person name="Lemieux C."/>
            <person name="Pombert J.-F."/>
            <person name="Otis C."/>
            <person name="Turmel M."/>
        </authorList>
    </citation>
    <scope>NUCLEOTIDE SEQUENCE [LARGE SCALE GENOMIC DNA]</scope>
    <source>
        <strain evidence="6 7">RCC1871</strain>
    </source>
</reference>
<accession>A0AAX4P6X2</accession>
<dbReference type="Gene3D" id="3.30.420.150">
    <property type="entry name" value="Exopolyphosphatase. Domain 2"/>
    <property type="match status" value="1"/>
</dbReference>
<dbReference type="PANTHER" id="PTHR11782">
    <property type="entry name" value="ADENOSINE/GUANOSINE DIPHOSPHATASE"/>
    <property type="match status" value="1"/>
</dbReference>
<evidence type="ECO:0000256" key="5">
    <source>
        <dbReference type="SAM" id="Phobius"/>
    </source>
</evidence>
<dbReference type="GO" id="GO:0016020">
    <property type="term" value="C:membrane"/>
    <property type="evidence" value="ECO:0007669"/>
    <property type="project" value="TreeGrafter"/>
</dbReference>
<dbReference type="GO" id="GO:0009134">
    <property type="term" value="P:nucleoside diphosphate catabolic process"/>
    <property type="evidence" value="ECO:0007669"/>
    <property type="project" value="TreeGrafter"/>
</dbReference>
<organism evidence="6 7">
    <name type="scientific">Chloropicon roscoffensis</name>
    <dbReference type="NCBI Taxonomy" id="1461544"/>
    <lineage>
        <taxon>Eukaryota</taxon>
        <taxon>Viridiplantae</taxon>
        <taxon>Chlorophyta</taxon>
        <taxon>Chloropicophyceae</taxon>
        <taxon>Chloropicales</taxon>
        <taxon>Chloropicaceae</taxon>
        <taxon>Chloropicon</taxon>
    </lineage>
</organism>
<dbReference type="Proteomes" id="UP001472866">
    <property type="component" value="Chromosome 04"/>
</dbReference>
<keyword evidence="4" id="KW-0547">Nucleotide-binding</keyword>
<evidence type="ECO:0000256" key="2">
    <source>
        <dbReference type="ARBA" id="ARBA00022801"/>
    </source>
</evidence>
<feature type="active site" description="Proton acceptor" evidence="3">
    <location>
        <position position="207"/>
    </location>
</feature>
<keyword evidence="5" id="KW-1133">Transmembrane helix</keyword>
<comment type="similarity">
    <text evidence="1">Belongs to the GDA1/CD39 NTPase family.</text>
</comment>
<dbReference type="PANTHER" id="PTHR11782:SF125">
    <property type="entry name" value="APYRASE 7-RELATED"/>
    <property type="match status" value="1"/>
</dbReference>
<evidence type="ECO:0000256" key="4">
    <source>
        <dbReference type="PIRSR" id="PIRSR600407-2"/>
    </source>
</evidence>
<dbReference type="Gene3D" id="3.30.420.40">
    <property type="match status" value="1"/>
</dbReference>
<feature type="transmembrane region" description="Helical" evidence="5">
    <location>
        <begin position="469"/>
        <end position="493"/>
    </location>
</feature>
<feature type="transmembrane region" description="Helical" evidence="5">
    <location>
        <begin position="21"/>
        <end position="41"/>
    </location>
</feature>
<dbReference type="InterPro" id="IPR000407">
    <property type="entry name" value="GDA1_CD39_NTPase"/>
</dbReference>
<protein>
    <submittedName>
        <fullName evidence="6">Apyrase</fullName>
    </submittedName>
</protein>
<keyword evidence="5" id="KW-0472">Membrane</keyword>
<dbReference type="GO" id="GO:0005524">
    <property type="term" value="F:ATP binding"/>
    <property type="evidence" value="ECO:0007669"/>
    <property type="project" value="UniProtKB-KW"/>
</dbReference>
<keyword evidence="7" id="KW-1185">Reference proteome</keyword>
<evidence type="ECO:0000313" key="6">
    <source>
        <dbReference type="EMBL" id="WZN61629.1"/>
    </source>
</evidence>
<keyword evidence="5" id="KW-0812">Transmembrane</keyword>
<gene>
    <name evidence="6" type="ORF">HKI87_04g31640</name>
</gene>
<keyword evidence="4" id="KW-0067">ATP-binding</keyword>
<evidence type="ECO:0000256" key="1">
    <source>
        <dbReference type="ARBA" id="ARBA00009283"/>
    </source>
</evidence>
<dbReference type="AlphaFoldDB" id="A0AAX4P6X2"/>
<dbReference type="EMBL" id="CP151504">
    <property type="protein sequence ID" value="WZN61629.1"/>
    <property type="molecule type" value="Genomic_DNA"/>
</dbReference>